<dbReference type="InterPro" id="IPR004474">
    <property type="entry name" value="LytR_CpsA_psr"/>
</dbReference>
<dbReference type="RefSeq" id="WP_107568821.1">
    <property type="nucleotide sequence ID" value="NZ_PYYB01000001.1"/>
</dbReference>
<dbReference type="NCBIfam" id="TIGR00350">
    <property type="entry name" value="lytR_cpsA_psr"/>
    <property type="match status" value="1"/>
</dbReference>
<reference evidence="5 6" key="1">
    <citation type="submission" date="2018-03" db="EMBL/GenBank/DDBJ databases">
        <title>Aquarubrobacter algicola gen. nov., sp. nov., a novel actinobacterium isolated from shallow eutrophic lake during the end of cyanobacterial harmful algal blooms.</title>
        <authorList>
            <person name="Chun S.J."/>
        </authorList>
    </citation>
    <scope>NUCLEOTIDE SEQUENCE [LARGE SCALE GENOMIC DNA]</scope>
    <source>
        <strain evidence="5 6">Seoho-28</strain>
    </source>
</reference>
<feature type="transmembrane region" description="Helical" evidence="3">
    <location>
        <begin position="82"/>
        <end position="103"/>
    </location>
</feature>
<feature type="region of interest" description="Disordered" evidence="2">
    <location>
        <begin position="139"/>
        <end position="158"/>
    </location>
</feature>
<feature type="region of interest" description="Disordered" evidence="2">
    <location>
        <begin position="1"/>
        <end position="75"/>
    </location>
</feature>
<proteinExistence type="inferred from homology"/>
<keyword evidence="3" id="KW-0812">Transmembrane</keyword>
<dbReference type="PANTHER" id="PTHR33392">
    <property type="entry name" value="POLYISOPRENYL-TEICHOIC ACID--PEPTIDOGLYCAN TEICHOIC ACID TRANSFERASE TAGU"/>
    <property type="match status" value="1"/>
</dbReference>
<protein>
    <recommendedName>
        <fullName evidence="4">Cell envelope-related transcriptional attenuator domain-containing protein</fullName>
    </recommendedName>
</protein>
<dbReference type="OrthoDB" id="9782542at2"/>
<accession>A0A2T4ULR6</accession>
<evidence type="ECO:0000256" key="1">
    <source>
        <dbReference type="ARBA" id="ARBA00006068"/>
    </source>
</evidence>
<feature type="compositionally biased region" description="Basic and acidic residues" evidence="2">
    <location>
        <begin position="1"/>
        <end position="20"/>
    </location>
</feature>
<keyword evidence="3" id="KW-1133">Transmembrane helix</keyword>
<dbReference type="Pfam" id="PF03816">
    <property type="entry name" value="LytR_cpsA_psr"/>
    <property type="match status" value="1"/>
</dbReference>
<dbReference type="InterPro" id="IPR050922">
    <property type="entry name" value="LytR/CpsA/Psr_CW_biosynth"/>
</dbReference>
<dbReference type="EMBL" id="PYYB01000001">
    <property type="protein sequence ID" value="PTL60176.1"/>
    <property type="molecule type" value="Genomic_DNA"/>
</dbReference>
<evidence type="ECO:0000256" key="3">
    <source>
        <dbReference type="SAM" id="Phobius"/>
    </source>
</evidence>
<comment type="caution">
    <text evidence="5">The sequence shown here is derived from an EMBL/GenBank/DDBJ whole genome shotgun (WGS) entry which is preliminary data.</text>
</comment>
<dbReference type="PANTHER" id="PTHR33392:SF6">
    <property type="entry name" value="POLYISOPRENYL-TEICHOIC ACID--PEPTIDOGLYCAN TEICHOIC ACID TRANSFERASE TAGU"/>
    <property type="match status" value="1"/>
</dbReference>
<keyword evidence="6" id="KW-1185">Reference proteome</keyword>
<feature type="domain" description="Cell envelope-related transcriptional attenuator" evidence="4">
    <location>
        <begin position="157"/>
        <end position="308"/>
    </location>
</feature>
<evidence type="ECO:0000256" key="2">
    <source>
        <dbReference type="SAM" id="MobiDB-lite"/>
    </source>
</evidence>
<evidence type="ECO:0000313" key="6">
    <source>
        <dbReference type="Proteomes" id="UP000240739"/>
    </source>
</evidence>
<name>A0A2T4ULR6_9ACTN</name>
<keyword evidence="3" id="KW-0472">Membrane</keyword>
<dbReference type="Proteomes" id="UP000240739">
    <property type="component" value="Unassembled WGS sequence"/>
</dbReference>
<comment type="similarity">
    <text evidence="1">Belongs to the LytR/CpsA/Psr (LCP) family.</text>
</comment>
<sequence>MDDPHDRPRQRTPRDPRPRDPQQGPPDYPVFRARPRFLDRLDPGPAVRSGEPGPAPDGPRRGLPGLPGRRRRGGRRLSPGRIAWRLLLAAVAWVALSVVLFVVSATIHGGGVDDGANAVLGGGGVPPFGATNVLVLGSDKRSADTKEPGGSTSGPSRADSIVLMRFGGGKAARLSIPRDTVVDIPGAGRQKINAAYAIGGAGKMAETIESFLGIEVNHVIEVSFENFPELIDAMGGVVYRGGCVVSRINGGFRNGGYTLRLRAGKTTIDGKQALALARTRKNDCNPKESDLTRASRQQKITQAMRSRVLSPTGFVRLPWIAWKAPSALVTDMSGPTLMGFAAATVAGGSPPTRILKPTGAETLPDGGAGLVVNDEAKRRAVERFLGG</sequence>
<evidence type="ECO:0000259" key="4">
    <source>
        <dbReference type="Pfam" id="PF03816"/>
    </source>
</evidence>
<dbReference type="Gene3D" id="3.40.630.190">
    <property type="entry name" value="LCP protein"/>
    <property type="match status" value="1"/>
</dbReference>
<gene>
    <name evidence="5" type="ORF">C7Y72_11270</name>
</gene>
<dbReference type="AlphaFoldDB" id="A0A2T4ULR6"/>
<organism evidence="5 6">
    <name type="scientific">Paraconexibacter algicola</name>
    <dbReference type="NCBI Taxonomy" id="2133960"/>
    <lineage>
        <taxon>Bacteria</taxon>
        <taxon>Bacillati</taxon>
        <taxon>Actinomycetota</taxon>
        <taxon>Thermoleophilia</taxon>
        <taxon>Solirubrobacterales</taxon>
        <taxon>Paraconexibacteraceae</taxon>
        <taxon>Paraconexibacter</taxon>
    </lineage>
</organism>
<evidence type="ECO:0000313" key="5">
    <source>
        <dbReference type="EMBL" id="PTL60176.1"/>
    </source>
</evidence>